<keyword evidence="2" id="KW-0238">DNA-binding</keyword>
<keyword evidence="6" id="KW-0614">Plasmid</keyword>
<dbReference type="GO" id="GO:0003677">
    <property type="term" value="F:DNA binding"/>
    <property type="evidence" value="ECO:0007669"/>
    <property type="project" value="UniProtKB-KW"/>
</dbReference>
<accession>A4WYU2</accession>
<dbReference type="PANTHER" id="PTHR30514">
    <property type="entry name" value="GLUCOKINASE"/>
    <property type="match status" value="1"/>
</dbReference>
<dbReference type="Pfam" id="PF01418">
    <property type="entry name" value="HTH_6"/>
    <property type="match status" value="1"/>
</dbReference>
<evidence type="ECO:0000259" key="4">
    <source>
        <dbReference type="PROSITE" id="PS51071"/>
    </source>
</evidence>
<reference evidence="6" key="1">
    <citation type="submission" date="2007-04" db="EMBL/GenBank/DDBJ databases">
        <title>Complete sequence of plasmid pRSPA01 of Rhodobacter sphaeroides ATCC 17025.</title>
        <authorList>
            <consortium name="US DOE Joint Genome Institute"/>
            <person name="Copeland A."/>
            <person name="Lucas S."/>
            <person name="Lapidus A."/>
            <person name="Barry K."/>
            <person name="Detter J.C."/>
            <person name="Glavina del Rio T."/>
            <person name="Hammon N."/>
            <person name="Israni S."/>
            <person name="Dalin E."/>
            <person name="Tice H."/>
            <person name="Pitluck S."/>
            <person name="Chertkov O."/>
            <person name="Brettin T."/>
            <person name="Bruce D."/>
            <person name="Han C."/>
            <person name="Schmutz J."/>
            <person name="Larimer F."/>
            <person name="Land M."/>
            <person name="Hauser L."/>
            <person name="Kyrpides N."/>
            <person name="Kim E."/>
            <person name="Richardson P."/>
            <person name="Mackenzie C."/>
            <person name="Choudhary M."/>
            <person name="Donohue T.J."/>
            <person name="Kaplan S."/>
        </authorList>
    </citation>
    <scope>NUCLEOTIDE SEQUENCE [LARGE SCALE GENOMIC DNA]</scope>
    <source>
        <strain evidence="6">ATCC 17025</strain>
        <plasmid evidence="6">pRSPA01</plasmid>
    </source>
</reference>
<keyword evidence="1" id="KW-0805">Transcription regulation</keyword>
<name>A4WYU2_CERS5</name>
<dbReference type="Gene3D" id="3.40.50.10490">
    <property type="entry name" value="Glucose-6-phosphate isomerase like protein, domain 1"/>
    <property type="match status" value="1"/>
</dbReference>
<dbReference type="Gene3D" id="1.10.10.10">
    <property type="entry name" value="Winged helix-like DNA-binding domain superfamily/Winged helix DNA-binding domain"/>
    <property type="match status" value="1"/>
</dbReference>
<dbReference type="InterPro" id="IPR001347">
    <property type="entry name" value="SIS_dom"/>
</dbReference>
<evidence type="ECO:0000256" key="1">
    <source>
        <dbReference type="ARBA" id="ARBA00023015"/>
    </source>
</evidence>
<protein>
    <recommendedName>
        <fullName evidence="7">MurR/RpiR family transcriptional regulator</fullName>
    </recommendedName>
</protein>
<feature type="domain" description="HTH rpiR-type" evidence="4">
    <location>
        <begin position="28"/>
        <end position="104"/>
    </location>
</feature>
<dbReference type="PANTHER" id="PTHR30514:SF18">
    <property type="entry name" value="RPIR-FAMILY TRANSCRIPTIONAL REGULATOR"/>
    <property type="match status" value="1"/>
</dbReference>
<dbReference type="SUPFAM" id="SSF53697">
    <property type="entry name" value="SIS domain"/>
    <property type="match status" value="1"/>
</dbReference>
<dbReference type="SUPFAM" id="SSF46689">
    <property type="entry name" value="Homeodomain-like"/>
    <property type="match status" value="1"/>
</dbReference>
<sequence>MNCPTGRVAWQRPWADREAGRGRMQQETEIRQALARVASGDAPILRGFALWLLDNLAAVAFNSIRSLAAQAGTNPNTVTRLARELGYDGYDSFRAAVREVVQRRNSRYGERAQALRHRSGADIWEEALAANLVNVEALFSAEGTELLESCVEPLLLARRVHTIGVRSCFGIAHYFSYVGARAFSNFIEVPVTPGALLDQVSAATSEDIVVAISYEHYSAEVVRACHVARRCGARVLALTDSHSSPLAQDAWKVVRLPMSGPQIMPSLTSAFIAVELLLSAMAARSPDAAARLLAFERRMERFGGYIPGR</sequence>
<dbReference type="EMBL" id="CP000662">
    <property type="protein sequence ID" value="ABP72556.1"/>
    <property type="molecule type" value="Genomic_DNA"/>
</dbReference>
<geneLocation type="plasmid" evidence="6">
    <name>pRSPA01</name>
</geneLocation>
<dbReference type="InterPro" id="IPR036388">
    <property type="entry name" value="WH-like_DNA-bd_sf"/>
</dbReference>
<evidence type="ECO:0008006" key="7">
    <source>
        <dbReference type="Google" id="ProtNLM"/>
    </source>
</evidence>
<dbReference type="InterPro" id="IPR035472">
    <property type="entry name" value="RpiR-like_SIS"/>
</dbReference>
<dbReference type="InterPro" id="IPR000281">
    <property type="entry name" value="HTH_RpiR"/>
</dbReference>
<dbReference type="PROSITE" id="PS51071">
    <property type="entry name" value="HTH_RPIR"/>
    <property type="match status" value="1"/>
</dbReference>
<dbReference type="KEGG" id="rsq:Rsph17025_3689"/>
<evidence type="ECO:0000256" key="2">
    <source>
        <dbReference type="ARBA" id="ARBA00023125"/>
    </source>
</evidence>
<dbReference type="GO" id="GO:1901135">
    <property type="term" value="P:carbohydrate derivative metabolic process"/>
    <property type="evidence" value="ECO:0007669"/>
    <property type="project" value="InterPro"/>
</dbReference>
<dbReference type="PROSITE" id="PS51464">
    <property type="entry name" value="SIS"/>
    <property type="match status" value="1"/>
</dbReference>
<dbReference type="AlphaFoldDB" id="A4WYU2"/>
<evidence type="ECO:0000256" key="3">
    <source>
        <dbReference type="ARBA" id="ARBA00023163"/>
    </source>
</evidence>
<dbReference type="GO" id="GO:0003700">
    <property type="term" value="F:DNA-binding transcription factor activity"/>
    <property type="evidence" value="ECO:0007669"/>
    <property type="project" value="InterPro"/>
</dbReference>
<dbReference type="InterPro" id="IPR046348">
    <property type="entry name" value="SIS_dom_sf"/>
</dbReference>
<dbReference type="GO" id="GO:0097367">
    <property type="term" value="F:carbohydrate derivative binding"/>
    <property type="evidence" value="ECO:0007669"/>
    <property type="project" value="InterPro"/>
</dbReference>
<dbReference type="HOGENOM" id="CLU_055769_1_3_5"/>
<gene>
    <name evidence="6" type="ordered locus">Rsph17025_3689</name>
</gene>
<feature type="domain" description="SIS" evidence="5">
    <location>
        <begin position="150"/>
        <end position="287"/>
    </location>
</feature>
<dbReference type="InterPro" id="IPR009057">
    <property type="entry name" value="Homeodomain-like_sf"/>
</dbReference>
<evidence type="ECO:0000259" key="5">
    <source>
        <dbReference type="PROSITE" id="PS51464"/>
    </source>
</evidence>
<keyword evidence="3" id="KW-0804">Transcription</keyword>
<dbReference type="InterPro" id="IPR047640">
    <property type="entry name" value="RpiR-like"/>
</dbReference>
<organism evidence="6">
    <name type="scientific">Cereibacter sphaeroides (strain ATCC 17025 / ATH 2.4.3)</name>
    <name type="common">Rhodobacter sphaeroides</name>
    <dbReference type="NCBI Taxonomy" id="349102"/>
    <lineage>
        <taxon>Bacteria</taxon>
        <taxon>Pseudomonadati</taxon>
        <taxon>Pseudomonadota</taxon>
        <taxon>Alphaproteobacteria</taxon>
        <taxon>Rhodobacterales</taxon>
        <taxon>Paracoccaceae</taxon>
        <taxon>Cereibacter</taxon>
    </lineage>
</organism>
<dbReference type="CDD" id="cd05013">
    <property type="entry name" value="SIS_RpiR"/>
    <property type="match status" value="1"/>
</dbReference>
<proteinExistence type="predicted"/>
<dbReference type="Pfam" id="PF01380">
    <property type="entry name" value="SIS"/>
    <property type="match status" value="1"/>
</dbReference>
<evidence type="ECO:0000313" key="6">
    <source>
        <dbReference type="EMBL" id="ABP72556.1"/>
    </source>
</evidence>